<organism evidence="1 2">
    <name type="scientific">Meganyctiphanes norvegica</name>
    <name type="common">Northern krill</name>
    <name type="synonym">Thysanopoda norvegica</name>
    <dbReference type="NCBI Taxonomy" id="48144"/>
    <lineage>
        <taxon>Eukaryota</taxon>
        <taxon>Metazoa</taxon>
        <taxon>Ecdysozoa</taxon>
        <taxon>Arthropoda</taxon>
        <taxon>Crustacea</taxon>
        <taxon>Multicrustacea</taxon>
        <taxon>Malacostraca</taxon>
        <taxon>Eumalacostraca</taxon>
        <taxon>Eucarida</taxon>
        <taxon>Euphausiacea</taxon>
        <taxon>Euphausiidae</taxon>
        <taxon>Meganyctiphanes</taxon>
    </lineage>
</organism>
<comment type="caution">
    <text evidence="1">The sequence shown here is derived from an EMBL/GenBank/DDBJ whole genome shotgun (WGS) entry which is preliminary data.</text>
</comment>
<evidence type="ECO:0000313" key="1">
    <source>
        <dbReference type="EMBL" id="CAL4064742.1"/>
    </source>
</evidence>
<sequence length="117" mass="13371">MNVKGNGHNSNFKYQRGKMILSKQSRLWTTAQHGKAAKPSHCVALMVEKNWSEYPGHPLRSRDCSEVEHYPLCEQKPKQPESLPLNLEGNIPTTFDRLQKPTESSLLELEKNLTTKL</sequence>
<dbReference type="EMBL" id="CAXKWB010001533">
    <property type="protein sequence ID" value="CAL4064742.1"/>
    <property type="molecule type" value="Genomic_DNA"/>
</dbReference>
<name>A0AAV2PTQ1_MEGNR</name>
<dbReference type="Proteomes" id="UP001497623">
    <property type="component" value="Unassembled WGS sequence"/>
</dbReference>
<reference evidence="1 2" key="1">
    <citation type="submission" date="2024-05" db="EMBL/GenBank/DDBJ databases">
        <authorList>
            <person name="Wallberg A."/>
        </authorList>
    </citation>
    <scope>NUCLEOTIDE SEQUENCE [LARGE SCALE GENOMIC DNA]</scope>
</reference>
<gene>
    <name evidence="1" type="ORF">MNOR_LOCUS4217</name>
</gene>
<dbReference type="AlphaFoldDB" id="A0AAV2PTQ1"/>
<feature type="non-terminal residue" evidence="1">
    <location>
        <position position="117"/>
    </location>
</feature>
<proteinExistence type="predicted"/>
<evidence type="ECO:0008006" key="3">
    <source>
        <dbReference type="Google" id="ProtNLM"/>
    </source>
</evidence>
<keyword evidence="2" id="KW-1185">Reference proteome</keyword>
<accession>A0AAV2PTQ1</accession>
<protein>
    <recommendedName>
        <fullName evidence="3">Prolactin receptor</fullName>
    </recommendedName>
</protein>
<evidence type="ECO:0000313" key="2">
    <source>
        <dbReference type="Proteomes" id="UP001497623"/>
    </source>
</evidence>